<organism evidence="2 3">
    <name type="scientific">Petromyzon marinus</name>
    <name type="common">Sea lamprey</name>
    <dbReference type="NCBI Taxonomy" id="7757"/>
    <lineage>
        <taxon>Eukaryota</taxon>
        <taxon>Metazoa</taxon>
        <taxon>Chordata</taxon>
        <taxon>Craniata</taxon>
        <taxon>Vertebrata</taxon>
        <taxon>Cyclostomata</taxon>
        <taxon>Hyperoartia</taxon>
        <taxon>Petromyzontiformes</taxon>
        <taxon>Petromyzontidae</taxon>
        <taxon>Petromyzon</taxon>
    </lineage>
</organism>
<gene>
    <name evidence="3" type="primary">LOC116952774</name>
</gene>
<keyword evidence="2" id="KW-1185">Reference proteome</keyword>
<evidence type="ECO:0000313" key="2">
    <source>
        <dbReference type="Proteomes" id="UP001318040"/>
    </source>
</evidence>
<dbReference type="GO" id="GO:0060271">
    <property type="term" value="P:cilium assembly"/>
    <property type="evidence" value="ECO:0007669"/>
    <property type="project" value="TreeGrafter"/>
</dbReference>
<protein>
    <submittedName>
        <fullName evidence="3">Cilia- and flagella-associated protein 54-like</fullName>
    </submittedName>
</protein>
<dbReference type="Proteomes" id="UP001318040">
    <property type="component" value="Chromosome 48"/>
</dbReference>
<accession>A0AAJ7XB68</accession>
<evidence type="ECO:0000256" key="1">
    <source>
        <dbReference type="SAM" id="MobiDB-lite"/>
    </source>
</evidence>
<dbReference type="KEGG" id="pmrn:116952774"/>
<proteinExistence type="predicted"/>
<feature type="region of interest" description="Disordered" evidence="1">
    <location>
        <begin position="1"/>
        <end position="22"/>
    </location>
</feature>
<sequence length="265" mass="29182">MAARASNRVAMETRRGGGDAGAEAAMASRGSATVDDAVAGCGPLVARPRGPAAPRALEQELGALLGSVRREPGGGSRGETGPRRSNMLFAIWNKYEHKISTELFRNKLLSTGDILVELKNHKMALNLCYGRYLQYIYPSLHDIGNLNELMARFFPREFGDSDCVLTARALLGFCTCQFALLVAGGGGGEMKRGCLQLLFLLRLLTQALLQDEKLCWLLYNGTVHIYTISRHLMEHGHSAKVESLEMLYYFDGFVPRLFITVLSEH</sequence>
<dbReference type="AlphaFoldDB" id="A0AAJ7XB68"/>
<reference evidence="3" key="1">
    <citation type="submission" date="2025-08" db="UniProtKB">
        <authorList>
            <consortium name="RefSeq"/>
        </authorList>
    </citation>
    <scope>IDENTIFICATION</scope>
    <source>
        <tissue evidence="3">Sperm</tissue>
    </source>
</reference>
<dbReference type="PANTHER" id="PTHR33487:SF1">
    <property type="entry name" value="CILIA- AND FLAGELLA-ASSOCIATED PROTEIN 54"/>
    <property type="match status" value="1"/>
</dbReference>
<dbReference type="Pfam" id="PF14858">
    <property type="entry name" value="CFAP54_N"/>
    <property type="match status" value="1"/>
</dbReference>
<evidence type="ECO:0000313" key="3">
    <source>
        <dbReference type="RefSeq" id="XP_032828289.1"/>
    </source>
</evidence>
<name>A0AAJ7XB68_PETMA</name>
<dbReference type="PANTHER" id="PTHR33487">
    <property type="entry name" value="CILIA- AND FLAGELLA-ASSOCIATED PROTEIN 54"/>
    <property type="match status" value="1"/>
</dbReference>
<dbReference type="InterPro" id="IPR027912">
    <property type="entry name" value="CFAP54"/>
</dbReference>
<dbReference type="RefSeq" id="XP_032828289.1">
    <property type="nucleotide sequence ID" value="XM_032972398.1"/>
</dbReference>